<protein>
    <submittedName>
        <fullName evidence="10">Dipeptidase PepV</fullName>
    </submittedName>
</protein>
<dbReference type="PANTHER" id="PTHR43808:SF31">
    <property type="entry name" value="N-ACETYL-L-CITRULLINE DEACETYLASE"/>
    <property type="match status" value="1"/>
</dbReference>
<feature type="domain" description="Peptidase M20 dimerisation" evidence="9">
    <location>
        <begin position="247"/>
        <end position="324"/>
    </location>
</feature>
<dbReference type="GO" id="GO:0006508">
    <property type="term" value="P:proteolysis"/>
    <property type="evidence" value="ECO:0007669"/>
    <property type="project" value="UniProtKB-KW"/>
</dbReference>
<evidence type="ECO:0000256" key="7">
    <source>
        <dbReference type="ARBA" id="ARBA00022997"/>
    </source>
</evidence>
<dbReference type="InterPro" id="IPR011650">
    <property type="entry name" value="Peptidase_M20_dimer"/>
</dbReference>
<keyword evidence="8" id="KW-0482">Metalloprotease</keyword>
<dbReference type="GO" id="GO:0008237">
    <property type="term" value="F:metallopeptidase activity"/>
    <property type="evidence" value="ECO:0007669"/>
    <property type="project" value="UniProtKB-KW"/>
</dbReference>
<reference evidence="10 11" key="1">
    <citation type="submission" date="2018-08" db="EMBL/GenBank/DDBJ databases">
        <title>Murine metabolic-syndrome-specific gut microbial biobank.</title>
        <authorList>
            <person name="Liu C."/>
        </authorList>
    </citation>
    <scope>NUCLEOTIDE SEQUENCE [LARGE SCALE GENOMIC DNA]</scope>
    <source>
        <strain evidence="10 11">28</strain>
    </source>
</reference>
<dbReference type="Gene3D" id="3.40.630.10">
    <property type="entry name" value="Zn peptidases"/>
    <property type="match status" value="1"/>
</dbReference>
<dbReference type="Gene3D" id="3.30.70.360">
    <property type="match status" value="2"/>
</dbReference>
<evidence type="ECO:0000313" key="10">
    <source>
        <dbReference type="EMBL" id="NBH62942.1"/>
    </source>
</evidence>
<evidence type="ECO:0000256" key="8">
    <source>
        <dbReference type="ARBA" id="ARBA00023049"/>
    </source>
</evidence>
<dbReference type="Proteomes" id="UP000446866">
    <property type="component" value="Unassembled WGS sequence"/>
</dbReference>
<comment type="similarity">
    <text evidence="2">Belongs to the peptidase M20A family.</text>
</comment>
<sequence length="456" mass="50192">MDLTKEMQSVMEPLAKDISALCQINSVEGEAKPGMPFGEGPARALQAALELGEKMGFRTENFDNYVGHIEMGEGEEMVGILGHVDVVPAGDGWDFDPWGGEIADGKIFGRGTLDDKGPLVTCLYAMKLLKDAGIPLKRRIRVILGTNEETNWACMDYYLHQVKPELPTVAFSPDAEFPLTYAEMGMLQYTLTRPVTEHLRIQGGGAFNSVPSSAEIVLPAALEDALKAAIAESENSAMFAYEMENGELKLTAKGVGAHAAHLEEGVNAVSYLMELLSRMPISGELKEVVTFYQQHFGTCLFGEKMGIAEEDEDGGRLTLNIGKVFVKDGMLTFWCDSRIPVRTPVQKIEEKVQEKLQGTGYTFAVASKENSLYVPKDSKLVSTLMEAYRTVTGDRESQPMYSGGATYSRTIDNCVAFGCLLPDQINTMHQANECLELKHLEIWLQIMVEAIYQLAK</sequence>
<dbReference type="PROSITE" id="PS00758">
    <property type="entry name" value="ARGE_DAPE_CPG2_1"/>
    <property type="match status" value="1"/>
</dbReference>
<keyword evidence="3" id="KW-0645">Protease</keyword>
<dbReference type="GO" id="GO:0008270">
    <property type="term" value="F:zinc ion binding"/>
    <property type="evidence" value="ECO:0007669"/>
    <property type="project" value="InterPro"/>
</dbReference>
<keyword evidence="6" id="KW-0862">Zinc</keyword>
<organism evidence="10 11">
    <name type="scientific">Anaerotruncus colihominis</name>
    <dbReference type="NCBI Taxonomy" id="169435"/>
    <lineage>
        <taxon>Bacteria</taxon>
        <taxon>Bacillati</taxon>
        <taxon>Bacillota</taxon>
        <taxon>Clostridia</taxon>
        <taxon>Eubacteriales</taxon>
        <taxon>Oscillospiraceae</taxon>
        <taxon>Anaerotruncus</taxon>
    </lineage>
</organism>
<dbReference type="NCBIfam" id="TIGR01887">
    <property type="entry name" value="dipeptidaselike"/>
    <property type="match status" value="1"/>
</dbReference>
<keyword evidence="7" id="KW-0224">Dipeptidase</keyword>
<keyword evidence="5" id="KW-0378">Hydrolase</keyword>
<dbReference type="GO" id="GO:0006526">
    <property type="term" value="P:L-arginine biosynthetic process"/>
    <property type="evidence" value="ECO:0007669"/>
    <property type="project" value="TreeGrafter"/>
</dbReference>
<evidence type="ECO:0000256" key="4">
    <source>
        <dbReference type="ARBA" id="ARBA00022723"/>
    </source>
</evidence>
<dbReference type="AlphaFoldDB" id="A0A845QL37"/>
<dbReference type="CDD" id="cd03888">
    <property type="entry name" value="M20_PepV"/>
    <property type="match status" value="1"/>
</dbReference>
<evidence type="ECO:0000259" key="9">
    <source>
        <dbReference type="Pfam" id="PF07687"/>
    </source>
</evidence>
<dbReference type="PANTHER" id="PTHR43808">
    <property type="entry name" value="ACETYLORNITHINE DEACETYLASE"/>
    <property type="match status" value="1"/>
</dbReference>
<dbReference type="InterPro" id="IPR050072">
    <property type="entry name" value="Peptidase_M20A"/>
</dbReference>
<proteinExistence type="inferred from homology"/>
<name>A0A845QL37_9FIRM</name>
<evidence type="ECO:0000256" key="5">
    <source>
        <dbReference type="ARBA" id="ARBA00022801"/>
    </source>
</evidence>
<dbReference type="NCBIfam" id="NF005591">
    <property type="entry name" value="PRK07318.1"/>
    <property type="match status" value="1"/>
</dbReference>
<evidence type="ECO:0000256" key="3">
    <source>
        <dbReference type="ARBA" id="ARBA00022670"/>
    </source>
</evidence>
<dbReference type="SUPFAM" id="SSF55031">
    <property type="entry name" value="Bacterial exopeptidase dimerisation domain"/>
    <property type="match status" value="1"/>
</dbReference>
<evidence type="ECO:0000313" key="11">
    <source>
        <dbReference type="Proteomes" id="UP000446866"/>
    </source>
</evidence>
<evidence type="ECO:0000256" key="2">
    <source>
        <dbReference type="ARBA" id="ARBA00006247"/>
    </source>
</evidence>
<dbReference type="InterPro" id="IPR036264">
    <property type="entry name" value="Bact_exopeptidase_dim_dom"/>
</dbReference>
<evidence type="ECO:0000256" key="6">
    <source>
        <dbReference type="ARBA" id="ARBA00022833"/>
    </source>
</evidence>
<dbReference type="InterPro" id="IPR001261">
    <property type="entry name" value="ArgE/DapE_CS"/>
</dbReference>
<dbReference type="SUPFAM" id="SSF53187">
    <property type="entry name" value="Zn-dependent exopeptidases"/>
    <property type="match status" value="1"/>
</dbReference>
<dbReference type="GO" id="GO:0008777">
    <property type="term" value="F:acetylornithine deacetylase activity"/>
    <property type="evidence" value="ECO:0007669"/>
    <property type="project" value="TreeGrafter"/>
</dbReference>
<dbReference type="InterPro" id="IPR002933">
    <property type="entry name" value="Peptidase_M20"/>
</dbReference>
<keyword evidence="4" id="KW-0479">Metal-binding</keyword>
<dbReference type="EMBL" id="QXWK01000044">
    <property type="protein sequence ID" value="NBH62942.1"/>
    <property type="molecule type" value="Genomic_DNA"/>
</dbReference>
<gene>
    <name evidence="10" type="primary">pepV</name>
    <name evidence="10" type="ORF">D0435_14970</name>
</gene>
<accession>A0A845QL37</accession>
<dbReference type="Pfam" id="PF01546">
    <property type="entry name" value="Peptidase_M20"/>
    <property type="match status" value="1"/>
</dbReference>
<dbReference type="InterPro" id="IPR010964">
    <property type="entry name" value="M20A_pepV-rel"/>
</dbReference>
<dbReference type="Pfam" id="PF07687">
    <property type="entry name" value="M20_dimer"/>
    <property type="match status" value="1"/>
</dbReference>
<comment type="caution">
    <text evidence="10">The sequence shown here is derived from an EMBL/GenBank/DDBJ whole genome shotgun (WGS) entry which is preliminary data.</text>
</comment>
<keyword evidence="11" id="KW-1185">Reference proteome</keyword>
<evidence type="ECO:0000256" key="1">
    <source>
        <dbReference type="ARBA" id="ARBA00001947"/>
    </source>
</evidence>
<dbReference type="RefSeq" id="WP_160203223.1">
    <property type="nucleotide sequence ID" value="NZ_QXWK01000044.1"/>
</dbReference>
<comment type="cofactor">
    <cofactor evidence="1">
        <name>Zn(2+)</name>
        <dbReference type="ChEBI" id="CHEBI:29105"/>
    </cofactor>
</comment>
<dbReference type="GO" id="GO:0016805">
    <property type="term" value="F:dipeptidase activity"/>
    <property type="evidence" value="ECO:0007669"/>
    <property type="project" value="UniProtKB-KW"/>
</dbReference>